<dbReference type="SUPFAM" id="SSF55979">
    <property type="entry name" value="DNA clamp"/>
    <property type="match status" value="3"/>
</dbReference>
<dbReference type="GO" id="GO:0003887">
    <property type="term" value="F:DNA-directed DNA polymerase activity"/>
    <property type="evidence" value="ECO:0007669"/>
    <property type="project" value="UniProtKB-UniRule"/>
</dbReference>
<dbReference type="InterPro" id="IPR046938">
    <property type="entry name" value="DNA_clamp_sf"/>
</dbReference>
<evidence type="ECO:0000259" key="13">
    <source>
        <dbReference type="Pfam" id="PF02768"/>
    </source>
</evidence>
<comment type="function">
    <text evidence="10">Confers DNA tethering and processivity to DNA polymerases and other proteins. Acts as a clamp, forming a ring around DNA (a reaction catalyzed by the clamp-loading complex) which diffuses in an ATP-independent manner freely and bidirectionally along dsDNA. Initially characterized for its ability to contact the catalytic subunit of DNA polymerase III (Pol III), a complex, multichain enzyme responsible for most of the replicative synthesis in bacteria; Pol III exhibits 3'-5' exonuclease proofreading activity. The beta chain is required for initiation of replication as well as for processivity of DNA replication.</text>
</comment>
<dbReference type="AlphaFoldDB" id="A0A5R9EF95"/>
<comment type="caution">
    <text evidence="14">The sequence shown here is derived from an EMBL/GenBank/DDBJ whole genome shotgun (WGS) entry which is preliminary data.</text>
</comment>
<dbReference type="CDD" id="cd00140">
    <property type="entry name" value="beta_clamp"/>
    <property type="match status" value="1"/>
</dbReference>
<comment type="subcellular location">
    <subcellularLocation>
        <location evidence="1 10">Cytoplasm</location>
    </subcellularLocation>
</comment>
<dbReference type="InterPro" id="IPR022637">
    <property type="entry name" value="DNA_polIII_beta_cen"/>
</dbReference>
<evidence type="ECO:0000313" key="14">
    <source>
        <dbReference type="EMBL" id="TLQ49055.1"/>
    </source>
</evidence>
<comment type="similarity">
    <text evidence="2 10">Belongs to the beta sliding clamp family.</text>
</comment>
<dbReference type="PANTHER" id="PTHR30478">
    <property type="entry name" value="DNA POLYMERASE III SUBUNIT BETA"/>
    <property type="match status" value="1"/>
</dbReference>
<feature type="domain" description="DNA polymerase III beta sliding clamp N-terminal" evidence="11">
    <location>
        <begin position="1"/>
        <end position="126"/>
    </location>
</feature>
<keyword evidence="7 10" id="KW-0235">DNA replication</keyword>
<dbReference type="Pfam" id="PF02768">
    <property type="entry name" value="DNA_pol3_beta_3"/>
    <property type="match status" value="1"/>
</dbReference>
<name>A0A5R9EF95_9LACT</name>
<evidence type="ECO:0000256" key="4">
    <source>
        <dbReference type="ARBA" id="ARBA00022490"/>
    </source>
</evidence>
<dbReference type="GO" id="GO:0005737">
    <property type="term" value="C:cytoplasm"/>
    <property type="evidence" value="ECO:0007669"/>
    <property type="project" value="UniProtKB-SubCell"/>
</dbReference>
<dbReference type="InterPro" id="IPR022635">
    <property type="entry name" value="DNA_polIII_beta_C"/>
</dbReference>
<keyword evidence="8 10" id="KW-0239">DNA-directed DNA polymerase</keyword>
<dbReference type="RefSeq" id="WP_138403765.1">
    <property type="nucleotide sequence ID" value="NZ_VBSP01000004.1"/>
</dbReference>
<dbReference type="Gene3D" id="3.10.150.10">
    <property type="entry name" value="DNA Polymerase III, subunit A, domain 2"/>
    <property type="match status" value="1"/>
</dbReference>
<protein>
    <recommendedName>
        <fullName evidence="3 10">Beta sliding clamp</fullName>
    </recommendedName>
</protein>
<dbReference type="Gene3D" id="3.70.10.10">
    <property type="match status" value="1"/>
</dbReference>
<feature type="domain" description="DNA polymerase III beta sliding clamp C-terminal" evidence="13">
    <location>
        <begin position="254"/>
        <end position="365"/>
    </location>
</feature>
<dbReference type="InterPro" id="IPR001001">
    <property type="entry name" value="DNA_polIII_beta"/>
</dbReference>
<dbReference type="GO" id="GO:0008408">
    <property type="term" value="F:3'-5' exonuclease activity"/>
    <property type="evidence" value="ECO:0007669"/>
    <property type="project" value="InterPro"/>
</dbReference>
<evidence type="ECO:0000256" key="9">
    <source>
        <dbReference type="ARBA" id="ARBA00023125"/>
    </source>
</evidence>
<evidence type="ECO:0000256" key="3">
    <source>
        <dbReference type="ARBA" id="ARBA00021035"/>
    </source>
</evidence>
<feature type="domain" description="DNA polymerase III beta sliding clamp central" evidence="12">
    <location>
        <begin position="136"/>
        <end position="251"/>
    </location>
</feature>
<dbReference type="NCBIfam" id="TIGR00663">
    <property type="entry name" value="dnan"/>
    <property type="match status" value="1"/>
</dbReference>
<sequence length="382" mass="42054">MKFTIGRAAFTAQLIDVSRAIPSKATIPILTGIKITATKEGITLIGSDAEISIESFLSVQDDSLGLEIEETGSIVVTARIFNDIVRKLPTTKVTIETNEQFILTATSGEAIFSLNGTDGQSYPRLPEIESDRKINLPTVLFKELISQTIFSASNQESRPVLTGVHLMMNEGHITGVATDSHRLSRRQIPVEFTTDQANFEAITIPKKTLNELERIVQDDQMIEMIVTEQQVIFLIDNLTIYSRLLEGNYPDTDRLLPSSHTTEIVLNADQFLHAIDRASLMSHQGKNNVVQLDITDDNIDLSVQGSSLGSANESISAKSITGEPIKISFNPDYMKDALRSFSGVDINVGFTSSVRPLLISALEKSETPNNELLQLLTPIRTH</sequence>
<dbReference type="PIRSF" id="PIRSF000804">
    <property type="entry name" value="DNA_pol_III_b"/>
    <property type="match status" value="1"/>
</dbReference>
<keyword evidence="5 10" id="KW-0808">Transferase</keyword>
<comment type="subunit">
    <text evidence="10">Forms a ring-shaped head-to-tail homodimer around DNA.</text>
</comment>
<evidence type="ECO:0000256" key="2">
    <source>
        <dbReference type="ARBA" id="ARBA00010752"/>
    </source>
</evidence>
<gene>
    <name evidence="14" type="primary">dnaN</name>
    <name evidence="14" type="ORF">FEZ33_02220</name>
</gene>
<evidence type="ECO:0000313" key="15">
    <source>
        <dbReference type="Proteomes" id="UP000306420"/>
    </source>
</evidence>
<dbReference type="SMART" id="SM00480">
    <property type="entry name" value="POL3Bc"/>
    <property type="match status" value="1"/>
</dbReference>
<evidence type="ECO:0000256" key="7">
    <source>
        <dbReference type="ARBA" id="ARBA00022705"/>
    </source>
</evidence>
<organism evidence="14 15">
    <name type="scientific">Ruoffia tabacinasalis</name>
    <dbReference type="NCBI Taxonomy" id="87458"/>
    <lineage>
        <taxon>Bacteria</taxon>
        <taxon>Bacillati</taxon>
        <taxon>Bacillota</taxon>
        <taxon>Bacilli</taxon>
        <taxon>Lactobacillales</taxon>
        <taxon>Aerococcaceae</taxon>
        <taxon>Ruoffia</taxon>
    </lineage>
</organism>
<dbReference type="Pfam" id="PF00712">
    <property type="entry name" value="DNA_pol3_beta"/>
    <property type="match status" value="1"/>
</dbReference>
<keyword evidence="6 10" id="KW-0548">Nucleotidyltransferase</keyword>
<accession>A0A5R9EF95</accession>
<evidence type="ECO:0000256" key="10">
    <source>
        <dbReference type="PIRNR" id="PIRNR000804"/>
    </source>
</evidence>
<evidence type="ECO:0000256" key="8">
    <source>
        <dbReference type="ARBA" id="ARBA00022932"/>
    </source>
</evidence>
<evidence type="ECO:0000256" key="1">
    <source>
        <dbReference type="ARBA" id="ARBA00004496"/>
    </source>
</evidence>
<dbReference type="Pfam" id="PF02767">
    <property type="entry name" value="DNA_pol3_beta_2"/>
    <property type="match status" value="1"/>
</dbReference>
<dbReference type="EMBL" id="VBSP01000004">
    <property type="protein sequence ID" value="TLQ49055.1"/>
    <property type="molecule type" value="Genomic_DNA"/>
</dbReference>
<reference evidence="14 15" key="1">
    <citation type="submission" date="2019-05" db="EMBL/GenBank/DDBJ databases">
        <title>The metagenome of a microbial culture collection derived from dairy environment covers the genomic content of the human microbiome.</title>
        <authorList>
            <person name="Roder T."/>
            <person name="Wuthrich D."/>
            <person name="Sattari Z."/>
            <person name="Von Ah U."/>
            <person name="Bar C."/>
            <person name="Ronchi F."/>
            <person name="Macpherson A.J."/>
            <person name="Ganal-Vonarburg S.C."/>
            <person name="Bruggmann R."/>
            <person name="Vergeres G."/>
        </authorList>
    </citation>
    <scope>NUCLEOTIDE SEQUENCE [LARGE SCALE GENOMIC DNA]</scope>
    <source>
        <strain evidence="14 15">FAM 24227</strain>
    </source>
</reference>
<keyword evidence="9" id="KW-0238">DNA-binding</keyword>
<dbReference type="GO" id="GO:0003677">
    <property type="term" value="F:DNA binding"/>
    <property type="evidence" value="ECO:0007669"/>
    <property type="project" value="UniProtKB-UniRule"/>
</dbReference>
<keyword evidence="4 10" id="KW-0963">Cytoplasm</keyword>
<dbReference type="Proteomes" id="UP000306420">
    <property type="component" value="Unassembled WGS sequence"/>
</dbReference>
<dbReference type="PANTHER" id="PTHR30478:SF0">
    <property type="entry name" value="BETA SLIDING CLAMP"/>
    <property type="match status" value="1"/>
</dbReference>
<proteinExistence type="inferred from homology"/>
<dbReference type="GO" id="GO:0009360">
    <property type="term" value="C:DNA polymerase III complex"/>
    <property type="evidence" value="ECO:0007669"/>
    <property type="project" value="InterPro"/>
</dbReference>
<dbReference type="InterPro" id="IPR022634">
    <property type="entry name" value="DNA_polIII_beta_N"/>
</dbReference>
<evidence type="ECO:0000259" key="12">
    <source>
        <dbReference type="Pfam" id="PF02767"/>
    </source>
</evidence>
<evidence type="ECO:0000256" key="6">
    <source>
        <dbReference type="ARBA" id="ARBA00022695"/>
    </source>
</evidence>
<evidence type="ECO:0000256" key="5">
    <source>
        <dbReference type="ARBA" id="ARBA00022679"/>
    </source>
</evidence>
<dbReference type="GO" id="GO:0006271">
    <property type="term" value="P:DNA strand elongation involved in DNA replication"/>
    <property type="evidence" value="ECO:0007669"/>
    <property type="project" value="TreeGrafter"/>
</dbReference>
<dbReference type="OrthoDB" id="8421503at2"/>
<evidence type="ECO:0000259" key="11">
    <source>
        <dbReference type="Pfam" id="PF00712"/>
    </source>
</evidence>